<evidence type="ECO:0000313" key="2">
    <source>
        <dbReference type="Proteomes" id="UP000036780"/>
    </source>
</evidence>
<dbReference type="GeneID" id="66871251"/>
<gene>
    <name evidence="1" type="ORF">AFK71_14735</name>
</gene>
<dbReference type="RefSeq" id="WP_050352248.1">
    <property type="nucleotide sequence ID" value="NZ_BOSN01000002.1"/>
</dbReference>
<dbReference type="EMBL" id="LGTO01000007">
    <property type="protein sequence ID" value="KNE19699.1"/>
    <property type="molecule type" value="Genomic_DNA"/>
</dbReference>
<dbReference type="PATRIC" id="fig|1473.5.peg.1593"/>
<proteinExistence type="predicted"/>
<sequence length="177" mass="20671">MRTYYLKDVIYFSSKKAIPVTTDINEIGYIRKTISDTLEKDSVFSYISADEQDYFVLGMKQNGWKRLVLAEYQLCTESIQYDFKDKLGSNILYFCVVGNMDGQDILIEENWSGDLEIKVNKLRVAKIKIGTFSLKTTFQFEDTVEENSPIFALTILMYFMFKIYQEEAEWVEGLLDI</sequence>
<organism evidence="1 2">
    <name type="scientific">Virgibacillus pantothenticus</name>
    <dbReference type="NCBI Taxonomy" id="1473"/>
    <lineage>
        <taxon>Bacteria</taxon>
        <taxon>Bacillati</taxon>
        <taxon>Bacillota</taxon>
        <taxon>Bacilli</taxon>
        <taxon>Bacillales</taxon>
        <taxon>Bacillaceae</taxon>
        <taxon>Virgibacillus</taxon>
    </lineage>
</organism>
<keyword evidence="2" id="KW-1185">Reference proteome</keyword>
<accession>A0A0L0QMG4</accession>
<comment type="caution">
    <text evidence="1">The sequence shown here is derived from an EMBL/GenBank/DDBJ whole genome shotgun (WGS) entry which is preliminary data.</text>
</comment>
<reference evidence="2" key="1">
    <citation type="submission" date="2015-07" db="EMBL/GenBank/DDBJ databases">
        <title>Fjat-10053 dsm26.</title>
        <authorList>
            <person name="Liu B."/>
            <person name="Wang J."/>
            <person name="Zhu Y."/>
            <person name="Liu G."/>
            <person name="Chen Q."/>
            <person name="Chen Z."/>
            <person name="Lan J."/>
            <person name="Che J."/>
            <person name="Ge C."/>
            <person name="Shi H."/>
            <person name="Pan Z."/>
            <person name="Liu X."/>
        </authorList>
    </citation>
    <scope>NUCLEOTIDE SEQUENCE [LARGE SCALE GENOMIC DNA]</scope>
    <source>
        <strain evidence="2">DSM 26</strain>
    </source>
</reference>
<protein>
    <submittedName>
        <fullName evidence="1">Uncharacterized protein</fullName>
    </submittedName>
</protein>
<name>A0A0L0QMG4_VIRPA</name>
<dbReference type="AlphaFoldDB" id="A0A0L0QMG4"/>
<dbReference type="OrthoDB" id="2388772at2"/>
<evidence type="ECO:0000313" key="1">
    <source>
        <dbReference type="EMBL" id="KNE19699.1"/>
    </source>
</evidence>
<dbReference type="Proteomes" id="UP000036780">
    <property type="component" value="Unassembled WGS sequence"/>
</dbReference>